<dbReference type="EMBL" id="QMIG01000003">
    <property type="protein sequence ID" value="RAW17483.1"/>
    <property type="molecule type" value="Genomic_DNA"/>
</dbReference>
<dbReference type="InterPro" id="IPR009057">
    <property type="entry name" value="Homeodomain-like_sf"/>
</dbReference>
<dbReference type="RefSeq" id="WP_112257301.1">
    <property type="nucleotide sequence ID" value="NZ_QMIG01000003.1"/>
</dbReference>
<reference evidence="6 7" key="1">
    <citation type="submission" date="2018-06" db="EMBL/GenBank/DDBJ databases">
        <title>Phytoactinopolyspora halophila sp. nov., a novel halophilic actinomycete isolated from a saline soil in China.</title>
        <authorList>
            <person name="Tang S.-K."/>
        </authorList>
    </citation>
    <scope>NUCLEOTIDE SEQUENCE [LARGE SCALE GENOMIC DNA]</scope>
    <source>
        <strain evidence="6 7">YIM 96934</strain>
    </source>
</reference>
<dbReference type="Pfam" id="PF00440">
    <property type="entry name" value="TetR_N"/>
    <property type="match status" value="1"/>
</dbReference>
<dbReference type="GO" id="GO:0045892">
    <property type="term" value="P:negative regulation of DNA-templated transcription"/>
    <property type="evidence" value="ECO:0007669"/>
    <property type="project" value="InterPro"/>
</dbReference>
<name>A0A329QZD3_9ACTN</name>
<dbReference type="Proteomes" id="UP000250462">
    <property type="component" value="Unassembled WGS sequence"/>
</dbReference>
<keyword evidence="3" id="KW-0804">Transcription</keyword>
<dbReference type="SUPFAM" id="SSF48498">
    <property type="entry name" value="Tetracyclin repressor-like, C-terminal domain"/>
    <property type="match status" value="1"/>
</dbReference>
<evidence type="ECO:0000256" key="1">
    <source>
        <dbReference type="ARBA" id="ARBA00023015"/>
    </source>
</evidence>
<feature type="domain" description="HTH tetR-type" evidence="5">
    <location>
        <begin position="32"/>
        <end position="92"/>
    </location>
</feature>
<evidence type="ECO:0000256" key="2">
    <source>
        <dbReference type="ARBA" id="ARBA00023125"/>
    </source>
</evidence>
<dbReference type="SUPFAM" id="SSF46689">
    <property type="entry name" value="Homeodomain-like"/>
    <property type="match status" value="1"/>
</dbReference>
<dbReference type="InterPro" id="IPR050109">
    <property type="entry name" value="HTH-type_TetR-like_transc_reg"/>
</dbReference>
<dbReference type="Gene3D" id="1.10.10.60">
    <property type="entry name" value="Homeodomain-like"/>
    <property type="match status" value="1"/>
</dbReference>
<dbReference type="Pfam" id="PF02909">
    <property type="entry name" value="TetR_C_1"/>
    <property type="match status" value="1"/>
</dbReference>
<evidence type="ECO:0000313" key="6">
    <source>
        <dbReference type="EMBL" id="RAW17483.1"/>
    </source>
</evidence>
<dbReference type="InterPro" id="IPR001647">
    <property type="entry name" value="HTH_TetR"/>
</dbReference>
<protein>
    <submittedName>
        <fullName evidence="6">TetR/AcrR family transcriptional regulator</fullName>
    </submittedName>
</protein>
<dbReference type="InterPro" id="IPR004111">
    <property type="entry name" value="Repressor_TetR_C"/>
</dbReference>
<proteinExistence type="predicted"/>
<evidence type="ECO:0000313" key="7">
    <source>
        <dbReference type="Proteomes" id="UP000250462"/>
    </source>
</evidence>
<evidence type="ECO:0000256" key="4">
    <source>
        <dbReference type="PROSITE-ProRule" id="PRU00335"/>
    </source>
</evidence>
<evidence type="ECO:0000256" key="3">
    <source>
        <dbReference type="ARBA" id="ARBA00023163"/>
    </source>
</evidence>
<evidence type="ECO:0000259" key="5">
    <source>
        <dbReference type="PROSITE" id="PS50977"/>
    </source>
</evidence>
<keyword evidence="7" id="KW-1185">Reference proteome</keyword>
<dbReference type="PROSITE" id="PS50977">
    <property type="entry name" value="HTH_TETR_2"/>
    <property type="match status" value="1"/>
</dbReference>
<keyword evidence="1" id="KW-0805">Transcription regulation</keyword>
<gene>
    <name evidence="6" type="ORF">DPM12_05610</name>
</gene>
<keyword evidence="2 4" id="KW-0238">DNA-binding</keyword>
<accession>A0A329QZD3</accession>
<feature type="DNA-binding region" description="H-T-H motif" evidence="4">
    <location>
        <begin position="55"/>
        <end position="74"/>
    </location>
</feature>
<dbReference type="GO" id="GO:0000976">
    <property type="term" value="F:transcription cis-regulatory region binding"/>
    <property type="evidence" value="ECO:0007669"/>
    <property type="project" value="TreeGrafter"/>
</dbReference>
<dbReference type="InterPro" id="IPR036271">
    <property type="entry name" value="Tet_transcr_reg_TetR-rel_C_sf"/>
</dbReference>
<dbReference type="PANTHER" id="PTHR30055:SF151">
    <property type="entry name" value="TRANSCRIPTIONAL REGULATORY PROTEIN"/>
    <property type="match status" value="1"/>
</dbReference>
<dbReference type="AlphaFoldDB" id="A0A329QZD3"/>
<dbReference type="Gene3D" id="1.10.357.10">
    <property type="entry name" value="Tetracycline Repressor, domain 2"/>
    <property type="match status" value="1"/>
</dbReference>
<organism evidence="6 7">
    <name type="scientific">Phytoactinopolyspora halophila</name>
    <dbReference type="NCBI Taxonomy" id="1981511"/>
    <lineage>
        <taxon>Bacteria</taxon>
        <taxon>Bacillati</taxon>
        <taxon>Actinomycetota</taxon>
        <taxon>Actinomycetes</taxon>
        <taxon>Jiangellales</taxon>
        <taxon>Jiangellaceae</taxon>
        <taxon>Phytoactinopolyspora</taxon>
    </lineage>
</organism>
<comment type="caution">
    <text evidence="6">The sequence shown here is derived from an EMBL/GenBank/DDBJ whole genome shotgun (WGS) entry which is preliminary data.</text>
</comment>
<dbReference type="GO" id="GO:0003700">
    <property type="term" value="F:DNA-binding transcription factor activity"/>
    <property type="evidence" value="ECO:0007669"/>
    <property type="project" value="TreeGrafter"/>
</dbReference>
<dbReference type="OrthoDB" id="329481at2"/>
<dbReference type="PANTHER" id="PTHR30055">
    <property type="entry name" value="HTH-TYPE TRANSCRIPTIONAL REGULATOR RUTR"/>
    <property type="match status" value="1"/>
</dbReference>
<sequence length="256" mass="28199">MCTDQPANRSPARTLELLWDTVTPPSRGPKPSLSVAKIVQTAVEIADAEGLTAVSMRRVADELGFTPMSLYRYVPSKDDLLELMQDAAAALPPGVTLADMPGGWREGTRWWARQTLAMFRHHPWFLDIPLSRPPMGPNHVRWMESFLGAYADTGLSHGEMMGVLQLVSTYTLSAGRIELNLTQASSQTGVAPDEWDPIYGQLLAKVIDPAELPMLARTLRSGVFDTEGTDPADDVEFGLEIILDGVEALIRRRQDD</sequence>